<organism evidence="1 2">
    <name type="scientific">Crenichthys baileyi</name>
    <name type="common">White River springfish</name>
    <dbReference type="NCBI Taxonomy" id="28760"/>
    <lineage>
        <taxon>Eukaryota</taxon>
        <taxon>Metazoa</taxon>
        <taxon>Chordata</taxon>
        <taxon>Craniata</taxon>
        <taxon>Vertebrata</taxon>
        <taxon>Euteleostomi</taxon>
        <taxon>Actinopterygii</taxon>
        <taxon>Neopterygii</taxon>
        <taxon>Teleostei</taxon>
        <taxon>Neoteleostei</taxon>
        <taxon>Acanthomorphata</taxon>
        <taxon>Ovalentaria</taxon>
        <taxon>Atherinomorphae</taxon>
        <taxon>Cyprinodontiformes</taxon>
        <taxon>Goodeidae</taxon>
        <taxon>Crenichthys</taxon>
    </lineage>
</organism>
<dbReference type="EMBL" id="JAHHUM010000010">
    <property type="protein sequence ID" value="KAK5623903.1"/>
    <property type="molecule type" value="Genomic_DNA"/>
</dbReference>
<dbReference type="AlphaFoldDB" id="A0AAV9SQS0"/>
<comment type="caution">
    <text evidence="1">The sequence shown here is derived from an EMBL/GenBank/DDBJ whole genome shotgun (WGS) entry which is preliminary data.</text>
</comment>
<reference evidence="1 2" key="1">
    <citation type="submission" date="2021-06" db="EMBL/GenBank/DDBJ databases">
        <authorList>
            <person name="Palmer J.M."/>
        </authorList>
    </citation>
    <scope>NUCLEOTIDE SEQUENCE [LARGE SCALE GENOMIC DNA]</scope>
    <source>
        <strain evidence="1 2">MEX-2019</strain>
        <tissue evidence="1">Muscle</tissue>
    </source>
</reference>
<gene>
    <name evidence="1" type="ORF">CRENBAI_000188</name>
</gene>
<sequence length="133" mass="14975">MENQLTALRDGKLEKARLVKLAAGHSMPECRPYWYLFVCKLVFEKPNPDLCSFFQRKTPETSRLSFSHEAVVKITPASLSLHLSSSASYWLHPLVKTCLPSNEPRSPAALTATLDSITPLKAWIISFHMAYPT</sequence>
<evidence type="ECO:0000313" key="2">
    <source>
        <dbReference type="Proteomes" id="UP001311232"/>
    </source>
</evidence>
<keyword evidence="2" id="KW-1185">Reference proteome</keyword>
<proteinExistence type="predicted"/>
<evidence type="ECO:0000313" key="1">
    <source>
        <dbReference type="EMBL" id="KAK5623903.1"/>
    </source>
</evidence>
<name>A0AAV9SQS0_9TELE</name>
<dbReference type="Proteomes" id="UP001311232">
    <property type="component" value="Unassembled WGS sequence"/>
</dbReference>
<protein>
    <submittedName>
        <fullName evidence="1">Uncharacterized protein</fullName>
    </submittedName>
</protein>
<accession>A0AAV9SQS0</accession>